<evidence type="ECO:0000313" key="5">
    <source>
        <dbReference type="EMBL" id="GJD99920.1"/>
    </source>
</evidence>
<evidence type="ECO:0000256" key="3">
    <source>
        <dbReference type="ARBA" id="ARBA00023163"/>
    </source>
</evidence>
<dbReference type="PANTHER" id="PTHR44688:SF16">
    <property type="entry name" value="DNA-BINDING TRANSCRIPTIONAL ACTIVATOR DEVR_DOSR"/>
    <property type="match status" value="1"/>
</dbReference>
<evidence type="ECO:0000256" key="2">
    <source>
        <dbReference type="ARBA" id="ARBA00023125"/>
    </source>
</evidence>
<keyword evidence="2" id="KW-0238">DNA-binding</keyword>
<dbReference type="Pfam" id="PF03472">
    <property type="entry name" value="Autoind_bind"/>
    <property type="match status" value="1"/>
</dbReference>
<gene>
    <name evidence="5" type="ORF">GMJLKIPL_1838</name>
</gene>
<proteinExistence type="predicted"/>
<evidence type="ECO:0000259" key="4">
    <source>
        <dbReference type="PROSITE" id="PS50043"/>
    </source>
</evidence>
<dbReference type="InterPro" id="IPR000792">
    <property type="entry name" value="Tscrpt_reg_LuxR_C"/>
</dbReference>
<reference evidence="5" key="2">
    <citation type="submission" date="2021-08" db="EMBL/GenBank/DDBJ databases">
        <authorList>
            <person name="Tani A."/>
            <person name="Ola A."/>
            <person name="Ogura Y."/>
            <person name="Katsura K."/>
            <person name="Hayashi T."/>
        </authorList>
    </citation>
    <scope>NUCLEOTIDE SEQUENCE</scope>
    <source>
        <strain evidence="5">DSM 17168</strain>
    </source>
</reference>
<keyword evidence="1" id="KW-0805">Transcription regulation</keyword>
<dbReference type="InterPro" id="IPR005143">
    <property type="entry name" value="TF_LuxR_autoind-bd_dom"/>
</dbReference>
<dbReference type="CDD" id="cd06170">
    <property type="entry name" value="LuxR_C_like"/>
    <property type="match status" value="1"/>
</dbReference>
<keyword evidence="3" id="KW-0804">Transcription</keyword>
<dbReference type="InterPro" id="IPR016032">
    <property type="entry name" value="Sig_transdc_resp-reg_C-effctor"/>
</dbReference>
<dbReference type="PRINTS" id="PR00038">
    <property type="entry name" value="HTHLUXR"/>
</dbReference>
<protein>
    <recommendedName>
        <fullName evidence="4">HTH luxR-type domain-containing protein</fullName>
    </recommendedName>
</protein>
<dbReference type="PROSITE" id="PS50043">
    <property type="entry name" value="HTH_LUXR_2"/>
    <property type="match status" value="1"/>
</dbReference>
<dbReference type="InterPro" id="IPR036693">
    <property type="entry name" value="TF_LuxR_autoind-bd_dom_sf"/>
</dbReference>
<accession>A0ABQ4S9Q6</accession>
<dbReference type="SMART" id="SM00421">
    <property type="entry name" value="HTH_LUXR"/>
    <property type="match status" value="1"/>
</dbReference>
<evidence type="ECO:0000313" key="6">
    <source>
        <dbReference type="Proteomes" id="UP001055153"/>
    </source>
</evidence>
<dbReference type="RefSeq" id="WP_238234805.1">
    <property type="nucleotide sequence ID" value="NZ_BPQQ01000019.1"/>
</dbReference>
<feature type="domain" description="HTH luxR-type" evidence="4">
    <location>
        <begin position="175"/>
        <end position="240"/>
    </location>
</feature>
<evidence type="ECO:0000256" key="1">
    <source>
        <dbReference type="ARBA" id="ARBA00023015"/>
    </source>
</evidence>
<keyword evidence="6" id="KW-1185">Reference proteome</keyword>
<dbReference type="Gene3D" id="1.10.10.10">
    <property type="entry name" value="Winged helix-like DNA-binding domain superfamily/Winged helix DNA-binding domain"/>
    <property type="match status" value="1"/>
</dbReference>
<dbReference type="Gene3D" id="3.30.450.80">
    <property type="entry name" value="Transcription factor LuxR-like, autoinducer-binding domain"/>
    <property type="match status" value="1"/>
</dbReference>
<reference evidence="5" key="1">
    <citation type="journal article" date="2021" name="Front. Microbiol.">
        <title>Comprehensive Comparative Genomics and Phenotyping of Methylobacterium Species.</title>
        <authorList>
            <person name="Alessa O."/>
            <person name="Ogura Y."/>
            <person name="Fujitani Y."/>
            <person name="Takami H."/>
            <person name="Hayashi T."/>
            <person name="Sahin N."/>
            <person name="Tani A."/>
        </authorList>
    </citation>
    <scope>NUCLEOTIDE SEQUENCE</scope>
    <source>
        <strain evidence="5">DSM 17168</strain>
    </source>
</reference>
<comment type="caution">
    <text evidence="5">The sequence shown here is derived from an EMBL/GenBank/DDBJ whole genome shotgun (WGS) entry which is preliminary data.</text>
</comment>
<dbReference type="EMBL" id="BPQQ01000019">
    <property type="protein sequence ID" value="GJD99920.1"/>
    <property type="molecule type" value="Genomic_DNA"/>
</dbReference>
<name>A0ABQ4S9Q6_9HYPH</name>
<sequence>MSRKTLDLTLAYLRSLDRTASAHDVAALLRTVLDRYGVEHMLAGTIPDPGTPPGRQYGHALLDGMPTEWIRRYAMRGYLFRDATVRHMAFSQEPFAWTDIAARYKDDPISVRVMHEAGEFGIRAGVTIPLMTLDAKLAGASFSGRHMEVPPEDVGTLQLIATYAFAQLLLLQGTAAKAPIRLTSREREVLQWAADGKTAWEIGEILGISQKGVEHHLGTSRRKLGALNGVQAVATALRMGLIA</sequence>
<dbReference type="PANTHER" id="PTHR44688">
    <property type="entry name" value="DNA-BINDING TRANSCRIPTIONAL ACTIVATOR DEVR_DOSR"/>
    <property type="match status" value="1"/>
</dbReference>
<dbReference type="SUPFAM" id="SSF46894">
    <property type="entry name" value="C-terminal effector domain of the bipartite response regulators"/>
    <property type="match status" value="1"/>
</dbReference>
<dbReference type="SUPFAM" id="SSF75516">
    <property type="entry name" value="Pheromone-binding domain of LuxR-like quorum-sensing transcription factors"/>
    <property type="match status" value="1"/>
</dbReference>
<dbReference type="InterPro" id="IPR036388">
    <property type="entry name" value="WH-like_DNA-bd_sf"/>
</dbReference>
<dbReference type="Proteomes" id="UP001055153">
    <property type="component" value="Unassembled WGS sequence"/>
</dbReference>
<dbReference type="Pfam" id="PF00196">
    <property type="entry name" value="GerE"/>
    <property type="match status" value="1"/>
</dbReference>
<organism evidence="5 6">
    <name type="scientific">Methylobacterium isbiliense</name>
    <dbReference type="NCBI Taxonomy" id="315478"/>
    <lineage>
        <taxon>Bacteria</taxon>
        <taxon>Pseudomonadati</taxon>
        <taxon>Pseudomonadota</taxon>
        <taxon>Alphaproteobacteria</taxon>
        <taxon>Hyphomicrobiales</taxon>
        <taxon>Methylobacteriaceae</taxon>
        <taxon>Methylobacterium</taxon>
    </lineage>
</organism>